<sequence length="113" mass="11984">MSDDDIEQDDTELEDGDDDSLDDDDGVDGADDYEGDDGDDGDGAPRASKKKKKSSDADDEGDHSLAAKNRERDALQAQIEAFLAKGGKVEVVGDDVSADPPKKPAVKYGSRPI</sequence>
<keyword evidence="4" id="KW-1185">Reference proteome</keyword>
<dbReference type="InterPro" id="IPR049191">
    <property type="entry name" value="SutA_RBD"/>
</dbReference>
<name>A0A1H7NFC2_9GAMM</name>
<organism evidence="3 4">
    <name type="scientific">Atopomonas hussainii</name>
    <dbReference type="NCBI Taxonomy" id="1429083"/>
    <lineage>
        <taxon>Bacteria</taxon>
        <taxon>Pseudomonadati</taxon>
        <taxon>Pseudomonadota</taxon>
        <taxon>Gammaproteobacteria</taxon>
        <taxon>Pseudomonadales</taxon>
        <taxon>Pseudomonadaceae</taxon>
        <taxon>Atopomonas</taxon>
    </lineage>
</organism>
<reference evidence="3 4" key="1">
    <citation type="submission" date="2016-10" db="EMBL/GenBank/DDBJ databases">
        <authorList>
            <person name="de Groot N.N."/>
        </authorList>
    </citation>
    <scope>NUCLEOTIDE SEQUENCE [LARGE SCALE GENOMIC DNA]</scope>
    <source>
        <strain evidence="3 4">JCM 19513</strain>
    </source>
</reference>
<feature type="region of interest" description="Disordered" evidence="1">
    <location>
        <begin position="89"/>
        <end position="113"/>
    </location>
</feature>
<feature type="compositionally biased region" description="Acidic residues" evidence="1">
    <location>
        <begin position="1"/>
        <end position="42"/>
    </location>
</feature>
<evidence type="ECO:0000313" key="4">
    <source>
        <dbReference type="Proteomes" id="UP000185766"/>
    </source>
</evidence>
<dbReference type="Pfam" id="PF20661">
    <property type="entry name" value="SutA-RBD"/>
    <property type="match status" value="1"/>
</dbReference>
<evidence type="ECO:0000259" key="2">
    <source>
        <dbReference type="Pfam" id="PF20661"/>
    </source>
</evidence>
<dbReference type="Proteomes" id="UP000185766">
    <property type="component" value="Unassembled WGS sequence"/>
</dbReference>
<accession>A0A1H7NFC2</accession>
<dbReference type="RefSeq" id="WP_074868046.1">
    <property type="nucleotide sequence ID" value="NZ_FOAS01000009.1"/>
</dbReference>
<evidence type="ECO:0000313" key="3">
    <source>
        <dbReference type="EMBL" id="SEL21999.1"/>
    </source>
</evidence>
<evidence type="ECO:0000256" key="1">
    <source>
        <dbReference type="SAM" id="MobiDB-lite"/>
    </source>
</evidence>
<feature type="compositionally biased region" description="Basic and acidic residues" evidence="1">
    <location>
        <begin position="62"/>
        <end position="72"/>
    </location>
</feature>
<feature type="region of interest" description="Disordered" evidence="1">
    <location>
        <begin position="1"/>
        <end position="72"/>
    </location>
</feature>
<feature type="domain" description="Transcriptional regulator SutA RNAP-binding" evidence="2">
    <location>
        <begin position="66"/>
        <end position="100"/>
    </location>
</feature>
<dbReference type="EMBL" id="FOAS01000009">
    <property type="protein sequence ID" value="SEL21999.1"/>
    <property type="molecule type" value="Genomic_DNA"/>
</dbReference>
<dbReference type="AlphaFoldDB" id="A0A1H7NFC2"/>
<proteinExistence type="predicted"/>
<protein>
    <recommendedName>
        <fullName evidence="2">Transcriptional regulator SutA RNAP-binding domain-containing protein</fullName>
    </recommendedName>
</protein>
<dbReference type="STRING" id="1429083.GCA_001885685_03068"/>
<gene>
    <name evidence="3" type="ORF">SAMN05216214_109122</name>
</gene>